<protein>
    <recommendedName>
        <fullName evidence="4">Carboxypeptidase regulatory-like domain-containing protein</fullName>
    </recommendedName>
</protein>
<feature type="chain" id="PRO_5043750217" description="Carboxypeptidase regulatory-like domain-containing protein" evidence="1">
    <location>
        <begin position="22"/>
        <end position="232"/>
    </location>
</feature>
<keyword evidence="1" id="KW-0732">Signal</keyword>
<dbReference type="RefSeq" id="WP_345766729.1">
    <property type="nucleotide sequence ID" value="NZ_CP154834.1"/>
</dbReference>
<proteinExistence type="predicted"/>
<evidence type="ECO:0008006" key="4">
    <source>
        <dbReference type="Google" id="ProtNLM"/>
    </source>
</evidence>
<reference evidence="2 3" key="1">
    <citation type="submission" date="2024-04" db="EMBL/GenBank/DDBJ databases">
        <title>Genome sequencing and assembly of rice foliar adapted Chryseobacterium endophyticum OsEnb-ALM-A6.</title>
        <authorList>
            <person name="Kumar S."/>
            <person name="Javed M."/>
            <person name="Chouhan V."/>
            <person name="Charishma K."/>
            <person name="Patel A."/>
            <person name="Kumar M."/>
            <person name="Sahu K.P."/>
            <person name="Kumar A."/>
        </authorList>
    </citation>
    <scope>NUCLEOTIDE SEQUENCE [LARGE SCALE GENOMIC DNA]</scope>
    <source>
        <strain evidence="2 3">OsEnb-ALM-A6</strain>
    </source>
</reference>
<sequence length="232" mass="26054">MKKIFKLIVLLCVVCSVSLNASETEKRIEAGFIEIAGLVTDAGNLNALENAKLYDEKGLLIATTDSRGYFKGKIEYPGNGAIHFKIKVQKSGYQSFVQTENWGNLGNNIRCAYYFGITRNDSKSFSEMVFTKDLSIDSVIAGLIKVKEKTYFSKKIETAKKDNQQVLFKIDSEYYLINDGGWLKIASPDELISIDGKQTVKASEINSVIKRKQIKGMSPSESKEYSYEIYTK</sequence>
<dbReference type="Proteomes" id="UP001463665">
    <property type="component" value="Chromosome"/>
</dbReference>
<evidence type="ECO:0000256" key="1">
    <source>
        <dbReference type="SAM" id="SignalP"/>
    </source>
</evidence>
<keyword evidence="3" id="KW-1185">Reference proteome</keyword>
<accession>A0AAU6WRL3</accession>
<gene>
    <name evidence="2" type="ORF">AAFP95_01220</name>
</gene>
<evidence type="ECO:0000313" key="3">
    <source>
        <dbReference type="Proteomes" id="UP001463665"/>
    </source>
</evidence>
<name>A0AAU6WRL3_9FLAO</name>
<organism evidence="2 3">
    <name type="scientific">Chryseobacterium endophyticum</name>
    <dbReference type="NCBI Taxonomy" id="1854762"/>
    <lineage>
        <taxon>Bacteria</taxon>
        <taxon>Pseudomonadati</taxon>
        <taxon>Bacteroidota</taxon>
        <taxon>Flavobacteriia</taxon>
        <taxon>Flavobacteriales</taxon>
        <taxon>Weeksellaceae</taxon>
        <taxon>Chryseobacterium group</taxon>
        <taxon>Chryseobacterium</taxon>
    </lineage>
</organism>
<dbReference type="AlphaFoldDB" id="A0AAU6WRL3"/>
<evidence type="ECO:0000313" key="2">
    <source>
        <dbReference type="EMBL" id="XAO74720.1"/>
    </source>
</evidence>
<feature type="signal peptide" evidence="1">
    <location>
        <begin position="1"/>
        <end position="21"/>
    </location>
</feature>
<dbReference type="EMBL" id="CP154834">
    <property type="protein sequence ID" value="XAO74720.1"/>
    <property type="molecule type" value="Genomic_DNA"/>
</dbReference>